<dbReference type="Proteomes" id="UP000008363">
    <property type="component" value="Unassembled WGS sequence"/>
</dbReference>
<comment type="caution">
    <text evidence="2">The sequence shown here is derived from an EMBL/GenBank/DDBJ whole genome shotgun (WGS) entry which is preliminary data.</text>
</comment>
<dbReference type="PANTHER" id="PTHR43798:SF33">
    <property type="entry name" value="HYDROLASE, PUTATIVE (AFU_ORTHOLOGUE AFUA_2G14860)-RELATED"/>
    <property type="match status" value="1"/>
</dbReference>
<evidence type="ECO:0000259" key="1">
    <source>
        <dbReference type="Pfam" id="PF12697"/>
    </source>
</evidence>
<keyword evidence="2" id="KW-0378">Hydrolase</keyword>
<dbReference type="AlphaFoldDB" id="K6WYE0"/>
<dbReference type="PANTHER" id="PTHR43798">
    <property type="entry name" value="MONOACYLGLYCEROL LIPASE"/>
    <property type="match status" value="1"/>
</dbReference>
<evidence type="ECO:0000313" key="2">
    <source>
        <dbReference type="EMBL" id="GAB91584.1"/>
    </source>
</evidence>
<dbReference type="PRINTS" id="PR00111">
    <property type="entry name" value="ABHYDROLASE"/>
</dbReference>
<dbReference type="Pfam" id="PF12697">
    <property type="entry name" value="Abhydrolase_6"/>
    <property type="match status" value="1"/>
</dbReference>
<name>K6WYE0_9ACTN</name>
<reference evidence="2 3" key="1">
    <citation type="submission" date="2012-08" db="EMBL/GenBank/DDBJ databases">
        <title>Whole genome shotgun sequence of Gordonia rhizosphera NBRC 16068.</title>
        <authorList>
            <person name="Takarada H."/>
            <person name="Isaki S."/>
            <person name="Hosoyama A."/>
            <person name="Tsuchikane K."/>
            <person name="Katsumata H."/>
            <person name="Baba S."/>
            <person name="Ohji S."/>
            <person name="Yamazaki S."/>
            <person name="Fujita N."/>
        </authorList>
    </citation>
    <scope>NUCLEOTIDE SEQUENCE [LARGE SCALE GENOMIC DNA]</scope>
    <source>
        <strain evidence="2 3">NBRC 16068</strain>
    </source>
</reference>
<feature type="domain" description="AB hydrolase-1" evidence="1">
    <location>
        <begin position="50"/>
        <end position="278"/>
    </location>
</feature>
<dbReference type="EMBL" id="BAHC01000137">
    <property type="protein sequence ID" value="GAB91584.1"/>
    <property type="molecule type" value="Genomic_DNA"/>
</dbReference>
<dbReference type="RefSeq" id="WP_006335188.1">
    <property type="nucleotide sequence ID" value="NZ_BAHC01000137.1"/>
</dbReference>
<dbReference type="STRING" id="1108045.GORHZ_137_00240"/>
<dbReference type="InterPro" id="IPR050266">
    <property type="entry name" value="AB_hydrolase_sf"/>
</dbReference>
<dbReference type="InterPro" id="IPR029058">
    <property type="entry name" value="AB_hydrolase_fold"/>
</dbReference>
<accession>K6WYE0</accession>
<sequence>MDIQAESTAADAPEWYRKAIAEDADTTGLTVDGTRVTVRSWGPVDADAAVVLVHGGSAHSHWWDHIAPMLGDDRRVVALDLSGHGDSDRRSAYSLDAWSEEVAAVCAMPGMPADPILVGHSMGGWVTLNCTIKHRDLVGGVVVIDSPIRELSPEEEAAADNRAFGPLKVYADREAALARFHPVPHQEHSLPYVLRHIAEKSLREVPGGWSWKFDPTMFGRKMPRPELLERVDVRVALFRAENGLVTPEIGDHMYTMLGRRAPVIELPLAGHHPMLDQPLPLIVALRTILADWEHSYPLGR</sequence>
<gene>
    <name evidence="2" type="ORF">GORHZ_137_00240</name>
</gene>
<dbReference type="SUPFAM" id="SSF53474">
    <property type="entry name" value="alpha/beta-Hydrolases"/>
    <property type="match status" value="1"/>
</dbReference>
<dbReference type="GO" id="GO:0016020">
    <property type="term" value="C:membrane"/>
    <property type="evidence" value="ECO:0007669"/>
    <property type="project" value="TreeGrafter"/>
</dbReference>
<keyword evidence="3" id="KW-1185">Reference proteome</keyword>
<protein>
    <submittedName>
        <fullName evidence="2">Putative hydrolase</fullName>
    </submittedName>
</protein>
<dbReference type="Gene3D" id="3.40.50.1820">
    <property type="entry name" value="alpha/beta hydrolase"/>
    <property type="match status" value="1"/>
</dbReference>
<dbReference type="GO" id="GO:0016787">
    <property type="term" value="F:hydrolase activity"/>
    <property type="evidence" value="ECO:0007669"/>
    <property type="project" value="UniProtKB-KW"/>
</dbReference>
<dbReference type="eggNOG" id="COG2267">
    <property type="taxonomic scope" value="Bacteria"/>
</dbReference>
<dbReference type="OrthoDB" id="2987348at2"/>
<organism evidence="2 3">
    <name type="scientific">Gordonia rhizosphera NBRC 16068</name>
    <dbReference type="NCBI Taxonomy" id="1108045"/>
    <lineage>
        <taxon>Bacteria</taxon>
        <taxon>Bacillati</taxon>
        <taxon>Actinomycetota</taxon>
        <taxon>Actinomycetes</taxon>
        <taxon>Mycobacteriales</taxon>
        <taxon>Gordoniaceae</taxon>
        <taxon>Gordonia</taxon>
    </lineage>
</organism>
<proteinExistence type="predicted"/>
<evidence type="ECO:0000313" key="3">
    <source>
        <dbReference type="Proteomes" id="UP000008363"/>
    </source>
</evidence>
<dbReference type="InterPro" id="IPR000073">
    <property type="entry name" value="AB_hydrolase_1"/>
</dbReference>